<keyword evidence="2" id="KW-0540">Nuclease</keyword>
<sequence>MCFPENNINAYIIKNYPKSDTYELAAELNITVCALRSRANKLGVKKDLYYMHKMYSSLRAKRKESFDKNTIPLELNQLEKNIIIGSLLGDGNLALYGRSKNAHYREHGGNNQTEYRKWKAEKLKNVGFKFNDKCKYGKLSSFSHSVYTNLYNLFYINKVKTITQNNISVLDHPIGLACLYMDDGSLTINVSAKNNGYIYISPQITLYTLNFSMQENLILRDHILNIFGISFNLSKRPDGKNYILKINKMNEIMRFINLVSPYVEEVKCMEYKIDIKNRLMEKKKEVLETRLYRTIKISPLEVIDKCYSNDDEITIIRMKKEGFKDKDIANTINRSFWGTVDKIRRLRQEGKL</sequence>
<dbReference type="InterPro" id="IPR027434">
    <property type="entry name" value="Homing_endonucl"/>
</dbReference>
<evidence type="ECO:0000259" key="1">
    <source>
        <dbReference type="Pfam" id="PF03161"/>
    </source>
</evidence>
<evidence type="ECO:0000313" key="3">
    <source>
        <dbReference type="Proteomes" id="UP000198625"/>
    </source>
</evidence>
<accession>A0A1H3S5J5</accession>
<dbReference type="STRING" id="415015.SAMN05660462_02708"/>
<keyword evidence="2" id="KW-0378">Hydrolase</keyword>
<name>A0A1H3S5J5_9FIRM</name>
<protein>
    <submittedName>
        <fullName evidence="2">LAGLIDADG DNA endonuclease family protein</fullName>
    </submittedName>
</protein>
<feature type="domain" description="Homing endonuclease LAGLIDADG" evidence="1">
    <location>
        <begin position="81"/>
        <end position="250"/>
    </location>
</feature>
<dbReference type="OrthoDB" id="2351986at2"/>
<proteinExistence type="predicted"/>
<dbReference type="GO" id="GO:0004519">
    <property type="term" value="F:endonuclease activity"/>
    <property type="evidence" value="ECO:0007669"/>
    <property type="project" value="UniProtKB-KW"/>
</dbReference>
<dbReference type="InterPro" id="IPR004860">
    <property type="entry name" value="LAGLIDADG_dom"/>
</dbReference>
<reference evidence="2 3" key="1">
    <citation type="submission" date="2016-10" db="EMBL/GenBank/DDBJ databases">
        <authorList>
            <person name="de Groot N.N."/>
        </authorList>
    </citation>
    <scope>NUCLEOTIDE SEQUENCE [LARGE SCALE GENOMIC DNA]</scope>
    <source>
        <strain evidence="2 3">DSM 21650</strain>
    </source>
</reference>
<dbReference type="AlphaFoldDB" id="A0A1H3S5J5"/>
<dbReference type="Proteomes" id="UP000198625">
    <property type="component" value="Unassembled WGS sequence"/>
</dbReference>
<dbReference type="EMBL" id="FNQE01000036">
    <property type="protein sequence ID" value="SDZ32858.1"/>
    <property type="molecule type" value="Genomic_DNA"/>
</dbReference>
<gene>
    <name evidence="2" type="ORF">SAMN05660462_02708</name>
</gene>
<keyword evidence="2" id="KW-0255">Endonuclease</keyword>
<keyword evidence="3" id="KW-1185">Reference proteome</keyword>
<dbReference type="Gene3D" id="3.10.28.10">
    <property type="entry name" value="Homing endonucleases"/>
    <property type="match status" value="2"/>
</dbReference>
<evidence type="ECO:0000313" key="2">
    <source>
        <dbReference type="EMBL" id="SDZ32858.1"/>
    </source>
</evidence>
<dbReference type="SUPFAM" id="SSF55608">
    <property type="entry name" value="Homing endonucleases"/>
    <property type="match status" value="1"/>
</dbReference>
<dbReference type="RefSeq" id="WP_091732381.1">
    <property type="nucleotide sequence ID" value="NZ_FNQE01000036.1"/>
</dbReference>
<organism evidence="2 3">
    <name type="scientific">Proteiniborus ethanoligenes</name>
    <dbReference type="NCBI Taxonomy" id="415015"/>
    <lineage>
        <taxon>Bacteria</taxon>
        <taxon>Bacillati</taxon>
        <taxon>Bacillota</taxon>
        <taxon>Clostridia</taxon>
        <taxon>Eubacteriales</taxon>
        <taxon>Proteiniborus</taxon>
    </lineage>
</organism>
<dbReference type="Pfam" id="PF03161">
    <property type="entry name" value="LAGLIDADG_2"/>
    <property type="match status" value="1"/>
</dbReference>